<dbReference type="KEGG" id="svp:Pan189_25940"/>
<keyword evidence="1" id="KW-0732">Signal</keyword>
<dbReference type="InterPro" id="IPR015943">
    <property type="entry name" value="WD40/YVTN_repeat-like_dom_sf"/>
</dbReference>
<dbReference type="CDD" id="cd15482">
    <property type="entry name" value="Sialidase_non-viral"/>
    <property type="match status" value="1"/>
</dbReference>
<feature type="signal peptide" evidence="1">
    <location>
        <begin position="1"/>
        <end position="25"/>
    </location>
</feature>
<dbReference type="EMBL" id="CP036268">
    <property type="protein sequence ID" value="QDT38204.1"/>
    <property type="molecule type" value="Genomic_DNA"/>
</dbReference>
<sequence precursor="true">MKNLNRWAAMVLAVVVAATTSAAFAKETPEQAAKEEKIRADIPLGGNFEPNPQEGVFVAAGHGLNVVASRDDGKTWEPVFSGYPGGDHGRWAVWNSVAYTDGVFAIAAGWGAPGTIIASDDGKNWRHLADGSRKPAKRNQKPYDMKTTMQMIGAEGAFIAPLQATPDFGKTWHEMSPYGFRDAEGNRVKVNNSHPSVGYTDGRVIVVGDAGPSVYSDDLGKTWVPMDVKVEPWGERGAKGILGKDGVFIIVKGDGSTVLRSTDRGMTWTAHDLGVKRPASRSFGLSIVNGEFWVTGENAKASADGITWRELPKSTPSGRIAVSDKGTLINVSRKRLSILRSEDGENWEEVYQYSKHPDAHGGAQGLADVAFGRVKRISN</sequence>
<dbReference type="AlphaFoldDB" id="A0A517R2W7"/>
<reference evidence="2 3" key="1">
    <citation type="submission" date="2019-02" db="EMBL/GenBank/DDBJ databases">
        <title>Deep-cultivation of Planctomycetes and their phenomic and genomic characterization uncovers novel biology.</title>
        <authorList>
            <person name="Wiegand S."/>
            <person name="Jogler M."/>
            <person name="Boedeker C."/>
            <person name="Pinto D."/>
            <person name="Vollmers J."/>
            <person name="Rivas-Marin E."/>
            <person name="Kohn T."/>
            <person name="Peeters S.H."/>
            <person name="Heuer A."/>
            <person name="Rast P."/>
            <person name="Oberbeckmann S."/>
            <person name="Bunk B."/>
            <person name="Jeske O."/>
            <person name="Meyerdierks A."/>
            <person name="Storesund J.E."/>
            <person name="Kallscheuer N."/>
            <person name="Luecker S."/>
            <person name="Lage O.M."/>
            <person name="Pohl T."/>
            <person name="Merkel B.J."/>
            <person name="Hornburger P."/>
            <person name="Mueller R.-W."/>
            <person name="Bruemmer F."/>
            <person name="Labrenz M."/>
            <person name="Spormann A.M."/>
            <person name="Op den Camp H."/>
            <person name="Overmann J."/>
            <person name="Amann R."/>
            <person name="Jetten M.S.M."/>
            <person name="Mascher T."/>
            <person name="Medema M.H."/>
            <person name="Devos D.P."/>
            <person name="Kaster A.-K."/>
            <person name="Ovreas L."/>
            <person name="Rohde M."/>
            <person name="Galperin M.Y."/>
            <person name="Jogler C."/>
        </authorList>
    </citation>
    <scope>NUCLEOTIDE SEQUENCE [LARGE SCALE GENOMIC DNA]</scope>
    <source>
        <strain evidence="2 3">Pan189</strain>
    </source>
</reference>
<dbReference type="Gene3D" id="2.130.10.10">
    <property type="entry name" value="YVTN repeat-like/Quinoprotein amine dehydrogenase"/>
    <property type="match status" value="1"/>
</dbReference>
<proteinExistence type="predicted"/>
<keyword evidence="3" id="KW-1185">Reference proteome</keyword>
<dbReference type="Proteomes" id="UP000317318">
    <property type="component" value="Chromosome"/>
</dbReference>
<dbReference type="OrthoDB" id="290345at2"/>
<organism evidence="2 3">
    <name type="scientific">Stratiformator vulcanicus</name>
    <dbReference type="NCBI Taxonomy" id="2527980"/>
    <lineage>
        <taxon>Bacteria</taxon>
        <taxon>Pseudomonadati</taxon>
        <taxon>Planctomycetota</taxon>
        <taxon>Planctomycetia</taxon>
        <taxon>Planctomycetales</taxon>
        <taxon>Planctomycetaceae</taxon>
        <taxon>Stratiformator</taxon>
    </lineage>
</organism>
<gene>
    <name evidence="2" type="primary">hcf136</name>
    <name evidence="2" type="ORF">Pan189_25940</name>
</gene>
<protein>
    <submittedName>
        <fullName evidence="2">Ycf48-like protein</fullName>
    </submittedName>
</protein>
<evidence type="ECO:0000256" key="1">
    <source>
        <dbReference type="SAM" id="SignalP"/>
    </source>
</evidence>
<feature type="chain" id="PRO_5022194215" evidence="1">
    <location>
        <begin position="26"/>
        <end position="379"/>
    </location>
</feature>
<name>A0A517R2W7_9PLAN</name>
<dbReference type="RefSeq" id="WP_145364265.1">
    <property type="nucleotide sequence ID" value="NZ_CP036268.1"/>
</dbReference>
<evidence type="ECO:0000313" key="3">
    <source>
        <dbReference type="Proteomes" id="UP000317318"/>
    </source>
</evidence>
<dbReference type="SUPFAM" id="SSF110296">
    <property type="entry name" value="Oligoxyloglucan reducing end-specific cellobiohydrolase"/>
    <property type="match status" value="1"/>
</dbReference>
<evidence type="ECO:0000313" key="2">
    <source>
        <dbReference type="EMBL" id="QDT38204.1"/>
    </source>
</evidence>
<accession>A0A517R2W7</accession>